<reference evidence="1 2" key="1">
    <citation type="journal article" date="2017" name="Front. Genet.">
        <title>Draft sequencing of the heterozygous diploid genome of Satsuma (Citrus unshiu Marc.) using a hybrid assembly approach.</title>
        <authorList>
            <person name="Shimizu T."/>
            <person name="Tanizawa Y."/>
            <person name="Mochizuki T."/>
            <person name="Nagasaki H."/>
            <person name="Yoshioka T."/>
            <person name="Toyoda A."/>
            <person name="Fujiyama A."/>
            <person name="Kaminuma E."/>
            <person name="Nakamura Y."/>
        </authorList>
    </citation>
    <scope>NUCLEOTIDE SEQUENCE [LARGE SCALE GENOMIC DNA]</scope>
    <source>
        <strain evidence="2">cv. Miyagawa wase</strain>
    </source>
</reference>
<gene>
    <name evidence="1" type="ORF">CUMW_283790</name>
</gene>
<protein>
    <submittedName>
        <fullName evidence="1">Uncharacterized protein</fullName>
    </submittedName>
</protein>
<feature type="non-terminal residue" evidence="1">
    <location>
        <position position="1"/>
    </location>
</feature>
<evidence type="ECO:0000313" key="1">
    <source>
        <dbReference type="EMBL" id="GAY32016.1"/>
    </source>
</evidence>
<dbReference type="Proteomes" id="UP000236630">
    <property type="component" value="Unassembled WGS sequence"/>
</dbReference>
<evidence type="ECO:0000313" key="2">
    <source>
        <dbReference type="Proteomes" id="UP000236630"/>
    </source>
</evidence>
<dbReference type="EMBL" id="BDQV01004041">
    <property type="protein sequence ID" value="GAY32016.1"/>
    <property type="molecule type" value="Genomic_DNA"/>
</dbReference>
<accession>A0A2H5MVM3</accession>
<comment type="caution">
    <text evidence="1">The sequence shown here is derived from an EMBL/GenBank/DDBJ whole genome shotgun (WGS) entry which is preliminary data.</text>
</comment>
<dbReference type="AlphaFoldDB" id="A0A2H5MVM3"/>
<keyword evidence="2" id="KW-1185">Reference proteome</keyword>
<sequence length="153" mass="17907">ADVDVEDLDLEDFDTNKKIQKTRGIVKMEGVTKNRSDGKRERVRFNSDGQLVGEERDINVIKYKFGAVTKTLVPFFHGLAKSTKDSKEKIWEYIQSSFDVDDRFERQCLQIGGSSFRSFRYNLTRHVKKYKAHPNRLRNPPLLYSFIQKGQEK</sequence>
<organism evidence="1 2">
    <name type="scientific">Citrus unshiu</name>
    <name type="common">Satsuma mandarin</name>
    <name type="synonym">Citrus nobilis var. unshiu</name>
    <dbReference type="NCBI Taxonomy" id="55188"/>
    <lineage>
        <taxon>Eukaryota</taxon>
        <taxon>Viridiplantae</taxon>
        <taxon>Streptophyta</taxon>
        <taxon>Embryophyta</taxon>
        <taxon>Tracheophyta</taxon>
        <taxon>Spermatophyta</taxon>
        <taxon>Magnoliopsida</taxon>
        <taxon>eudicotyledons</taxon>
        <taxon>Gunneridae</taxon>
        <taxon>Pentapetalae</taxon>
        <taxon>rosids</taxon>
        <taxon>malvids</taxon>
        <taxon>Sapindales</taxon>
        <taxon>Rutaceae</taxon>
        <taxon>Aurantioideae</taxon>
        <taxon>Citrus</taxon>
    </lineage>
</organism>
<name>A0A2H5MVM3_CITUN</name>
<proteinExistence type="predicted"/>